<feature type="non-terminal residue" evidence="1">
    <location>
        <position position="183"/>
    </location>
</feature>
<dbReference type="AlphaFoldDB" id="A0A1M5FVR8"/>
<dbReference type="RefSeq" id="WP_139256511.1">
    <property type="nucleotide sequence ID" value="NZ_FQUU01000025.1"/>
</dbReference>
<sequence length="183" mass="21548">MQKIFTTFLLVFSLASYGQEGRWKPFKLLVIQPDTAIIDQSLFGDRDSVEADNLKSYYSTLKRYEDLLNFKDYSKEMEKSFKETQTRLQKEIPLMKAQEENVKKFKYYQTISQYSTQVYNFYFNEYEPFSTIIEIPNQRTDIGSLKTLADTSKSDYVVFYSNLHTVDKDGLPILKLTTSLYSK</sequence>
<dbReference type="Proteomes" id="UP000184048">
    <property type="component" value="Unassembled WGS sequence"/>
</dbReference>
<reference evidence="1 2" key="1">
    <citation type="submission" date="2016-11" db="EMBL/GenBank/DDBJ databases">
        <authorList>
            <person name="Jaros S."/>
            <person name="Januszkiewicz K."/>
            <person name="Wedrychowicz H."/>
        </authorList>
    </citation>
    <scope>NUCLEOTIDE SEQUENCE [LARGE SCALE GENOMIC DNA]</scope>
    <source>
        <strain evidence="1 2">DSM 18119</strain>
    </source>
</reference>
<protein>
    <submittedName>
        <fullName evidence="1">Uncharacterized protein</fullName>
    </submittedName>
</protein>
<dbReference type="OrthoDB" id="659021at2"/>
<proteinExistence type="predicted"/>
<evidence type="ECO:0000313" key="2">
    <source>
        <dbReference type="Proteomes" id="UP000184048"/>
    </source>
</evidence>
<dbReference type="EMBL" id="FQUU01000025">
    <property type="protein sequence ID" value="SHF95301.1"/>
    <property type="molecule type" value="Genomic_DNA"/>
</dbReference>
<accession>A0A1M5FVR8</accession>
<keyword evidence="2" id="KW-1185">Reference proteome</keyword>
<evidence type="ECO:0000313" key="1">
    <source>
        <dbReference type="EMBL" id="SHF95301.1"/>
    </source>
</evidence>
<name>A0A1M5FVR8_9BACT</name>
<gene>
    <name evidence="1" type="ORF">SAMN02745131_03943</name>
</gene>
<organism evidence="1 2">
    <name type="scientific">Flavisolibacter ginsengisoli DSM 18119</name>
    <dbReference type="NCBI Taxonomy" id="1121884"/>
    <lineage>
        <taxon>Bacteria</taxon>
        <taxon>Pseudomonadati</taxon>
        <taxon>Bacteroidota</taxon>
        <taxon>Chitinophagia</taxon>
        <taxon>Chitinophagales</taxon>
        <taxon>Chitinophagaceae</taxon>
        <taxon>Flavisolibacter</taxon>
    </lineage>
</organism>